<gene>
    <name evidence="2" type="ORF">RSA13_18375</name>
</gene>
<accession>A0AB34VBR4</accession>
<dbReference type="AlphaFoldDB" id="A0AB34VBR4"/>
<evidence type="ECO:0000313" key="2">
    <source>
        <dbReference type="EMBL" id="KTS94650.1"/>
    </source>
</evidence>
<evidence type="ECO:0000256" key="1">
    <source>
        <dbReference type="SAM" id="SignalP"/>
    </source>
</evidence>
<dbReference type="Proteomes" id="UP000072520">
    <property type="component" value="Unassembled WGS sequence"/>
</dbReference>
<dbReference type="RefSeq" id="WP_058708265.1">
    <property type="nucleotide sequence ID" value="NZ_LDSI01000027.1"/>
</dbReference>
<feature type="signal peptide" evidence="1">
    <location>
        <begin position="1"/>
        <end position="21"/>
    </location>
</feature>
<reference evidence="2 3" key="1">
    <citation type="journal article" date="2016" name="Front. Microbiol.">
        <title>Genomic Resource of Rice Seed Associated Bacteria.</title>
        <authorList>
            <person name="Midha S."/>
            <person name="Bansal K."/>
            <person name="Sharma S."/>
            <person name="Kumar N."/>
            <person name="Patil P.P."/>
            <person name="Chaudhry V."/>
            <person name="Patil P.B."/>
        </authorList>
    </citation>
    <scope>NUCLEOTIDE SEQUENCE [LARGE SCALE GENOMIC DNA]</scope>
    <source>
        <strain evidence="2 3">RSA13</strain>
    </source>
</reference>
<proteinExistence type="predicted"/>
<evidence type="ECO:0000313" key="3">
    <source>
        <dbReference type="Proteomes" id="UP000072520"/>
    </source>
</evidence>
<dbReference type="Pfam" id="PF07769">
    <property type="entry name" value="PsiF_repeat"/>
    <property type="match status" value="2"/>
</dbReference>
<protein>
    <submittedName>
        <fullName evidence="2">Phosphate starvation-inducible protein</fullName>
    </submittedName>
</protein>
<dbReference type="EMBL" id="LDSI01000027">
    <property type="protein sequence ID" value="KTS94650.1"/>
    <property type="molecule type" value="Genomic_DNA"/>
</dbReference>
<sequence>MKRGLMTLVLAGLLVGGSASAAEKTPQQQKMAMCNEHATSQALKGDVRKKFMSDCLKKDSKVADMSPQQVKMKTCNLQAGDKKLTGEARKIFMSQCLKKS</sequence>
<organism evidence="2 3">
    <name type="scientific">Pantoea stewartii</name>
    <dbReference type="NCBI Taxonomy" id="66269"/>
    <lineage>
        <taxon>Bacteria</taxon>
        <taxon>Pseudomonadati</taxon>
        <taxon>Pseudomonadota</taxon>
        <taxon>Gammaproteobacteria</taxon>
        <taxon>Enterobacterales</taxon>
        <taxon>Erwiniaceae</taxon>
        <taxon>Pantoea</taxon>
    </lineage>
</organism>
<keyword evidence="1" id="KW-0732">Signal</keyword>
<comment type="caution">
    <text evidence="2">The sequence shown here is derived from an EMBL/GenBank/DDBJ whole genome shotgun (WGS) entry which is preliminary data.</text>
</comment>
<name>A0AB34VBR4_9GAMM</name>
<dbReference type="InterPro" id="IPR011690">
    <property type="entry name" value="P_starv_induced_PsiF"/>
</dbReference>
<feature type="chain" id="PRO_5044186659" evidence="1">
    <location>
        <begin position="22"/>
        <end position="100"/>
    </location>
</feature>